<dbReference type="AlphaFoldDB" id="A0A7H4MDP8"/>
<accession>A0A7H4MDP8</accession>
<reference evidence="1 2" key="1">
    <citation type="submission" date="2018-06" db="EMBL/GenBank/DDBJ databases">
        <authorList>
            <consortium name="Pathogen Informatics"/>
            <person name="Doyle S."/>
        </authorList>
    </citation>
    <scope>NUCLEOTIDE SEQUENCE [LARGE SCALE GENOMIC DNA]</scope>
    <source>
        <strain evidence="1 2">NCTC9177</strain>
    </source>
</reference>
<name>A0A7H4MDP8_KLEVA</name>
<evidence type="ECO:0000313" key="1">
    <source>
        <dbReference type="EMBL" id="STS88448.1"/>
    </source>
</evidence>
<evidence type="ECO:0000313" key="2">
    <source>
        <dbReference type="Proteomes" id="UP000254545"/>
    </source>
</evidence>
<comment type="caution">
    <text evidence="1">The sequence shown here is derived from an EMBL/GenBank/DDBJ whole genome shotgun (WGS) entry which is preliminary data.</text>
</comment>
<proteinExistence type="predicted"/>
<protein>
    <submittedName>
        <fullName evidence="1">Uncharacterized protein</fullName>
    </submittedName>
</protein>
<organism evidence="1 2">
    <name type="scientific">Klebsiella variicola</name>
    <dbReference type="NCBI Taxonomy" id="244366"/>
    <lineage>
        <taxon>Bacteria</taxon>
        <taxon>Pseudomonadati</taxon>
        <taxon>Pseudomonadota</taxon>
        <taxon>Gammaproteobacteria</taxon>
        <taxon>Enterobacterales</taxon>
        <taxon>Enterobacteriaceae</taxon>
        <taxon>Klebsiella/Raoultella group</taxon>
        <taxon>Klebsiella</taxon>
        <taxon>Klebsiella pneumoniae complex</taxon>
    </lineage>
</organism>
<gene>
    <name evidence="1" type="ORF">NCTC9177_02295</name>
</gene>
<sequence length="250" mass="29191">MRILATLYVAFQRGHYTQLAEFTKWAQKEAALRRLLVKLRLLGHRSNFCCKVSLNFLDAFAHFKADEASHVSVVLFQQLTNRFARLHNERLTRQRNFAGEFLHAAFNHFLCDFFRLTGLHRDVQLNLVLFLYHFSRHVFRLNEFRLACSNVHCQLLNQLFVSAFSGNQNTDARTVLVATRTSPFQNSDTTDVDVLTDFSNQRNAFFFELRFQNFNVGDFTRNSSVQYFVSKCLEPPSLATKSVWQLTSRM</sequence>
<dbReference type="Proteomes" id="UP000254545">
    <property type="component" value="Unassembled WGS sequence"/>
</dbReference>
<dbReference type="EMBL" id="UGKR01000003">
    <property type="protein sequence ID" value="STS88448.1"/>
    <property type="molecule type" value="Genomic_DNA"/>
</dbReference>